<accession>A0A7S4IQG4</accession>
<dbReference type="AlphaFoldDB" id="A0A7S4IQG4"/>
<dbReference type="GO" id="GO:0016491">
    <property type="term" value="F:oxidoreductase activity"/>
    <property type="evidence" value="ECO:0007669"/>
    <property type="project" value="InterPro"/>
</dbReference>
<dbReference type="InterPro" id="IPR036249">
    <property type="entry name" value="Thioredoxin-like_sf"/>
</dbReference>
<dbReference type="PANTHER" id="PTHR34598:SF3">
    <property type="entry name" value="OXIDOREDUCTASE AN1597"/>
    <property type="match status" value="1"/>
</dbReference>
<dbReference type="NCBIfam" id="NF041278">
    <property type="entry name" value="CmcJ_NvfI_EfuI"/>
    <property type="match status" value="1"/>
</dbReference>
<feature type="domain" description="GST C-terminal" evidence="3">
    <location>
        <begin position="115"/>
        <end position="270"/>
    </location>
</feature>
<name>A0A7S4IQG4_9EUKA</name>
<dbReference type="SUPFAM" id="SSF52833">
    <property type="entry name" value="Thioredoxin-like"/>
    <property type="match status" value="1"/>
</dbReference>
<organism evidence="4">
    <name type="scientific">Prymnesium polylepis</name>
    <dbReference type="NCBI Taxonomy" id="72548"/>
    <lineage>
        <taxon>Eukaryota</taxon>
        <taxon>Haptista</taxon>
        <taxon>Haptophyta</taxon>
        <taxon>Prymnesiophyceae</taxon>
        <taxon>Prymnesiales</taxon>
        <taxon>Prymnesiaceae</taxon>
        <taxon>Prymnesium</taxon>
    </lineage>
</organism>
<reference evidence="4" key="1">
    <citation type="submission" date="2021-01" db="EMBL/GenBank/DDBJ databases">
        <authorList>
            <person name="Corre E."/>
            <person name="Pelletier E."/>
            <person name="Niang G."/>
            <person name="Scheremetjew M."/>
            <person name="Finn R."/>
            <person name="Kale V."/>
            <person name="Holt S."/>
            <person name="Cochrane G."/>
            <person name="Meng A."/>
            <person name="Brown T."/>
            <person name="Cohen L."/>
        </authorList>
    </citation>
    <scope>NUCLEOTIDE SEQUENCE</scope>
    <source>
        <strain evidence="4">UIO037</strain>
    </source>
</reference>
<gene>
    <name evidence="4" type="ORF">CPOL0286_LOCUS12201</name>
</gene>
<dbReference type="Pfam" id="PF13410">
    <property type="entry name" value="GST_C_2"/>
    <property type="match status" value="1"/>
</dbReference>
<dbReference type="InterPro" id="IPR004045">
    <property type="entry name" value="Glutathione_S-Trfase_N"/>
</dbReference>
<dbReference type="Pfam" id="PF13417">
    <property type="entry name" value="GST_N_3"/>
    <property type="match status" value="1"/>
</dbReference>
<protein>
    <recommendedName>
        <fullName evidence="5">GST N-terminal domain-containing protein</fullName>
    </recommendedName>
</protein>
<sequence>MLARLVRPRAPRLARALSVSAAPLEKPVFFDMKCSNNAARIRLWLGLKQTDAIETRTVVYTDLKTREFSAINPLMKVPALIRTDGVTVFESNVILNYLEDKYGEQLAEPRLKPATPEGRQTMELMMRIHDLYIASPNCTQPGFSHSQGSMYLSTGWHGPARGMDAPTRAAKLAEMWRQLNWLEAHAGAPYLVPCTDHATLADLTWFPTAVFMEYMLPRNFGWPDILNPAAPTPFPKLAAWYAGLRAQPHFAECHADIWSYWEKMDAAGQFGPIREEVAAHPHLKYTYGVPQAVPLNYQQPPPAGKQTGRYIDQPDKGDVEDVHQPCEVWMHNGRELQPAATLASVGFALESAPSQCADFTDHAQVESTYYDEMIELIKRSSGADRVLIFDHTIRESGNQNLNASAGATSAAPVPRVHCDYTADGAPRRMQQLGTQGIYSRLRGRDLTEAEVAQLKAGRFAFINVWRSIDDVHPVLQQPLAVCDERSVAEEDRFLYELRFPNRTGENYSLRHSDAHRWYYYPQMRKDEALVFKVYDKKEDGPRFVFHTAFTDPSSPADAPQRKSIEVRGIAFFDVPWASEA</sequence>
<evidence type="ECO:0000313" key="4">
    <source>
        <dbReference type="EMBL" id="CAE2236565.1"/>
    </source>
</evidence>
<dbReference type="SUPFAM" id="SSF47616">
    <property type="entry name" value="GST C-terminal domain-like"/>
    <property type="match status" value="1"/>
</dbReference>
<dbReference type="InterPro" id="IPR044053">
    <property type="entry name" value="AsaB-like"/>
</dbReference>
<dbReference type="PROSITE" id="PS50404">
    <property type="entry name" value="GST_NTER"/>
    <property type="match status" value="1"/>
</dbReference>
<dbReference type="PROSITE" id="PS50405">
    <property type="entry name" value="GST_CTER"/>
    <property type="match status" value="1"/>
</dbReference>
<evidence type="ECO:0000256" key="1">
    <source>
        <dbReference type="ARBA" id="ARBA00023604"/>
    </source>
</evidence>
<dbReference type="InterPro" id="IPR036282">
    <property type="entry name" value="Glutathione-S-Trfase_C_sf"/>
</dbReference>
<comment type="similarity">
    <text evidence="1">Belongs to the asaB hydroxylase/desaturase family.</text>
</comment>
<evidence type="ECO:0008006" key="5">
    <source>
        <dbReference type="Google" id="ProtNLM"/>
    </source>
</evidence>
<dbReference type="PANTHER" id="PTHR34598">
    <property type="entry name" value="BLL6449 PROTEIN"/>
    <property type="match status" value="1"/>
</dbReference>
<evidence type="ECO:0000259" key="2">
    <source>
        <dbReference type="PROSITE" id="PS50404"/>
    </source>
</evidence>
<dbReference type="EMBL" id="HBKO01026638">
    <property type="protein sequence ID" value="CAE2236565.1"/>
    <property type="molecule type" value="Transcribed_RNA"/>
</dbReference>
<dbReference type="InterPro" id="IPR010987">
    <property type="entry name" value="Glutathione-S-Trfase_C-like"/>
</dbReference>
<evidence type="ECO:0000259" key="3">
    <source>
        <dbReference type="PROSITE" id="PS50405"/>
    </source>
</evidence>
<feature type="domain" description="GST N-terminal" evidence="2">
    <location>
        <begin position="25"/>
        <end position="106"/>
    </location>
</feature>
<dbReference type="CDD" id="cd00570">
    <property type="entry name" value="GST_N_family"/>
    <property type="match status" value="1"/>
</dbReference>
<dbReference type="Gene3D" id="1.20.1050.10">
    <property type="match status" value="1"/>
</dbReference>
<dbReference type="Gene3D" id="3.40.30.10">
    <property type="entry name" value="Glutaredoxin"/>
    <property type="match status" value="1"/>
</dbReference>
<proteinExistence type="inferred from homology"/>